<keyword evidence="16 20" id="KW-0472">Membrane</keyword>
<dbReference type="EMBL" id="CAIF01000014">
    <property type="protein sequence ID" value="CCH41269.1"/>
    <property type="molecule type" value="Genomic_DNA"/>
</dbReference>
<dbReference type="EC" id="2.3.2.27" evidence="5"/>
<evidence type="ECO:0000256" key="12">
    <source>
        <dbReference type="ARBA" id="ARBA00022786"/>
    </source>
</evidence>
<keyword evidence="8" id="KW-0808">Transferase</keyword>
<protein>
    <recommendedName>
        <fullName evidence="5">RING-type E3 ubiquitin transferase</fullName>
        <ecNumber evidence="5">2.3.2.27</ecNumber>
    </recommendedName>
    <alternativeName>
        <fullName evidence="18">Peroxin-10</fullName>
    </alternativeName>
</protein>
<dbReference type="PANTHER" id="PTHR23350:SF0">
    <property type="entry name" value="PEROXISOME BIOGENESIS FACTOR 10"/>
    <property type="match status" value="1"/>
</dbReference>
<evidence type="ECO:0000256" key="4">
    <source>
        <dbReference type="ARBA" id="ARBA00008704"/>
    </source>
</evidence>
<dbReference type="GO" id="GO:0016567">
    <property type="term" value="P:protein ubiquitination"/>
    <property type="evidence" value="ECO:0007669"/>
    <property type="project" value="UniProtKB-ARBA"/>
</dbReference>
<reference evidence="22 23" key="1">
    <citation type="journal article" date="2012" name="Eukaryot. Cell">
        <title>Draft genome sequence of Wickerhamomyces ciferrii NRRL Y-1031 F-60-10.</title>
        <authorList>
            <person name="Schneider J."/>
            <person name="Andrea H."/>
            <person name="Blom J."/>
            <person name="Jaenicke S."/>
            <person name="Ruckert C."/>
            <person name="Schorsch C."/>
            <person name="Szczepanowski R."/>
            <person name="Farwick M."/>
            <person name="Goesmann A."/>
            <person name="Puhler A."/>
            <person name="Schaffer S."/>
            <person name="Tauch A."/>
            <person name="Kohler T."/>
            <person name="Brinkrolf K."/>
        </authorList>
    </citation>
    <scope>NUCLEOTIDE SEQUENCE [LARGE SCALE GENOMIC DNA]</scope>
    <source>
        <strain evidence="23">ATCC 14091 / BCRC 22168 / CBS 111 / JCM 3599 / NBRC 0793 / NRRL Y-1031 F-60-10</strain>
    </source>
</reference>
<keyword evidence="12" id="KW-0833">Ubl conjugation pathway</keyword>
<evidence type="ECO:0000256" key="14">
    <source>
        <dbReference type="ARBA" id="ARBA00022927"/>
    </source>
</evidence>
<evidence type="ECO:0000256" key="10">
    <source>
        <dbReference type="ARBA" id="ARBA00022723"/>
    </source>
</evidence>
<proteinExistence type="inferred from homology"/>
<comment type="similarity">
    <text evidence="4">Belongs to the pex2/pex10/pex12 family.</text>
</comment>
<keyword evidence="10" id="KW-0479">Metal-binding</keyword>
<dbReference type="InterPro" id="IPR006845">
    <property type="entry name" value="Pex_N"/>
</dbReference>
<evidence type="ECO:0000256" key="11">
    <source>
        <dbReference type="ARBA" id="ARBA00022771"/>
    </source>
</evidence>
<evidence type="ECO:0000256" key="19">
    <source>
        <dbReference type="PROSITE-ProRule" id="PRU00175"/>
    </source>
</evidence>
<evidence type="ECO:0000256" key="3">
    <source>
        <dbReference type="ARBA" id="ARBA00004906"/>
    </source>
</evidence>
<keyword evidence="11 19" id="KW-0863">Zinc-finger</keyword>
<dbReference type="GO" id="GO:0061630">
    <property type="term" value="F:ubiquitin protein ligase activity"/>
    <property type="evidence" value="ECO:0007669"/>
    <property type="project" value="UniProtKB-EC"/>
</dbReference>
<keyword evidence="7" id="KW-0962">Peroxisome biogenesis</keyword>
<evidence type="ECO:0000256" key="6">
    <source>
        <dbReference type="ARBA" id="ARBA00022448"/>
    </source>
</evidence>
<evidence type="ECO:0000256" key="2">
    <source>
        <dbReference type="ARBA" id="ARBA00004585"/>
    </source>
</evidence>
<accession>K0KIR1</accession>
<evidence type="ECO:0000256" key="20">
    <source>
        <dbReference type="SAM" id="Phobius"/>
    </source>
</evidence>
<evidence type="ECO:0000313" key="22">
    <source>
        <dbReference type="EMBL" id="CCH41269.1"/>
    </source>
</evidence>
<evidence type="ECO:0000259" key="21">
    <source>
        <dbReference type="PROSITE" id="PS50089"/>
    </source>
</evidence>
<dbReference type="PANTHER" id="PTHR23350">
    <property type="entry name" value="PEROXISOME ASSEMBLY PROTEIN 10"/>
    <property type="match status" value="1"/>
</dbReference>
<feature type="domain" description="RING-type" evidence="21">
    <location>
        <begin position="269"/>
        <end position="307"/>
    </location>
</feature>
<dbReference type="GO" id="GO:0016562">
    <property type="term" value="P:protein import into peroxisome matrix, receptor recycling"/>
    <property type="evidence" value="ECO:0007669"/>
    <property type="project" value="UniProtKB-ARBA"/>
</dbReference>
<dbReference type="Gene3D" id="3.30.40.10">
    <property type="entry name" value="Zinc/RING finger domain, C3HC4 (zinc finger)"/>
    <property type="match status" value="1"/>
</dbReference>
<dbReference type="Pfam" id="PF13920">
    <property type="entry name" value="zf-C3HC4_3"/>
    <property type="match status" value="1"/>
</dbReference>
<dbReference type="GO" id="GO:0008270">
    <property type="term" value="F:zinc ion binding"/>
    <property type="evidence" value="ECO:0007669"/>
    <property type="project" value="UniProtKB-KW"/>
</dbReference>
<dbReference type="PROSITE" id="PS50089">
    <property type="entry name" value="ZF_RING_2"/>
    <property type="match status" value="1"/>
</dbReference>
<evidence type="ECO:0000256" key="16">
    <source>
        <dbReference type="ARBA" id="ARBA00023136"/>
    </source>
</evidence>
<dbReference type="eggNOG" id="KOG0317">
    <property type="taxonomic scope" value="Eukaryota"/>
</dbReference>
<dbReference type="Pfam" id="PF04757">
    <property type="entry name" value="Pex2_Pex12"/>
    <property type="match status" value="1"/>
</dbReference>
<comment type="subcellular location">
    <subcellularLocation>
        <location evidence="2">Peroxisome membrane</location>
        <topology evidence="2">Multi-pass membrane protein</topology>
    </subcellularLocation>
</comment>
<dbReference type="SMART" id="SM00184">
    <property type="entry name" value="RING"/>
    <property type="match status" value="1"/>
</dbReference>
<evidence type="ECO:0000256" key="15">
    <source>
        <dbReference type="ARBA" id="ARBA00022989"/>
    </source>
</evidence>
<dbReference type="STRING" id="1206466.K0KIR1"/>
<dbReference type="FunCoup" id="K0KIR1">
    <property type="interactions" value="290"/>
</dbReference>
<keyword evidence="23" id="KW-1185">Reference proteome</keyword>
<keyword evidence="15 20" id="KW-1133">Transmembrane helix</keyword>
<dbReference type="SUPFAM" id="SSF57850">
    <property type="entry name" value="RING/U-box"/>
    <property type="match status" value="1"/>
</dbReference>
<evidence type="ECO:0000256" key="13">
    <source>
        <dbReference type="ARBA" id="ARBA00022833"/>
    </source>
</evidence>
<comment type="catalytic activity">
    <reaction evidence="1">
        <text>S-ubiquitinyl-[E2 ubiquitin-conjugating enzyme]-L-cysteine + [acceptor protein]-L-lysine = [E2 ubiquitin-conjugating enzyme]-L-cysteine + N(6)-ubiquitinyl-[acceptor protein]-L-lysine.</text>
        <dbReference type="EC" id="2.3.2.27"/>
    </reaction>
</comment>
<organism evidence="22 23">
    <name type="scientific">Wickerhamomyces ciferrii (strain ATCC 14091 / BCRC 22168 / CBS 111 / JCM 3599 / NBRC 0793 / NRRL Y-1031 F-60-10)</name>
    <name type="common">Yeast</name>
    <name type="synonym">Pichia ciferrii</name>
    <dbReference type="NCBI Taxonomy" id="1206466"/>
    <lineage>
        <taxon>Eukaryota</taxon>
        <taxon>Fungi</taxon>
        <taxon>Dikarya</taxon>
        <taxon>Ascomycota</taxon>
        <taxon>Saccharomycotina</taxon>
        <taxon>Saccharomycetes</taxon>
        <taxon>Phaffomycetales</taxon>
        <taxon>Wickerhamomycetaceae</taxon>
        <taxon>Wickerhamomyces</taxon>
    </lineage>
</organism>
<dbReference type="InterPro" id="IPR001841">
    <property type="entry name" value="Znf_RING"/>
</dbReference>
<sequence length="319" mass="36683">MSEKSTKKVTKERNHQLPFADAPTHQKDSYFESTLRQKIQDTIQIFTGQRFIHTHPEEITVLAKFLYLALTTLAGSRTLGEEYTDLIYVSRNGRKIPKLLRRLGFILSYAILPYFISKFLRRQFKTDDNATLKEENSWRNKLSNISYSSVMDSLINAHLAIFYLTGSYYQLSKRIFGLRYAFGHKIKTEEGVSSGGYELLGGIIFSQILFKSINKLTDLLSSNTTQDESNEKTKDEGILTHVPDVKDYENIDLSNPKLLPYIPENSRKCMLCLSYMINPSCAPCGHVFCWSCILDWSREHPECPLCRQALTEQTLLPLH</sequence>
<gene>
    <name evidence="22" type="ORF">BN7_806</name>
</gene>
<name>K0KIR1_WICCF</name>
<keyword evidence="13" id="KW-0862">Zinc</keyword>
<dbReference type="InParanoid" id="K0KIR1"/>
<dbReference type="AlphaFoldDB" id="K0KIR1"/>
<dbReference type="CDD" id="cd16527">
    <property type="entry name" value="RING-HC_PEX10"/>
    <property type="match status" value="1"/>
</dbReference>
<evidence type="ECO:0000256" key="17">
    <source>
        <dbReference type="ARBA" id="ARBA00023140"/>
    </source>
</evidence>
<comment type="pathway">
    <text evidence="3">Protein modification; protein ubiquitination.</text>
</comment>
<dbReference type="Proteomes" id="UP000009328">
    <property type="component" value="Unassembled WGS sequence"/>
</dbReference>
<evidence type="ECO:0000256" key="9">
    <source>
        <dbReference type="ARBA" id="ARBA00022692"/>
    </source>
</evidence>
<dbReference type="InterPro" id="IPR017907">
    <property type="entry name" value="Znf_RING_CS"/>
</dbReference>
<dbReference type="GO" id="GO:0005778">
    <property type="term" value="C:peroxisomal membrane"/>
    <property type="evidence" value="ECO:0007669"/>
    <property type="project" value="UniProtKB-SubCell"/>
</dbReference>
<keyword evidence="9 20" id="KW-0812">Transmembrane</keyword>
<comment type="caution">
    <text evidence="22">The sequence shown here is derived from an EMBL/GenBank/DDBJ whole genome shotgun (WGS) entry which is preliminary data.</text>
</comment>
<dbReference type="InterPro" id="IPR013083">
    <property type="entry name" value="Znf_RING/FYVE/PHD"/>
</dbReference>
<keyword evidence="14" id="KW-0653">Protein transport</keyword>
<keyword evidence="17" id="KW-0576">Peroxisome</keyword>
<evidence type="ECO:0000256" key="8">
    <source>
        <dbReference type="ARBA" id="ARBA00022679"/>
    </source>
</evidence>
<dbReference type="PROSITE" id="PS00518">
    <property type="entry name" value="ZF_RING_1"/>
    <property type="match status" value="1"/>
</dbReference>
<keyword evidence="6" id="KW-0813">Transport</keyword>
<evidence type="ECO:0000256" key="5">
    <source>
        <dbReference type="ARBA" id="ARBA00012483"/>
    </source>
</evidence>
<evidence type="ECO:0000256" key="7">
    <source>
        <dbReference type="ARBA" id="ARBA00022593"/>
    </source>
</evidence>
<evidence type="ECO:0000256" key="1">
    <source>
        <dbReference type="ARBA" id="ARBA00000900"/>
    </source>
</evidence>
<evidence type="ECO:0000256" key="18">
    <source>
        <dbReference type="ARBA" id="ARBA00041230"/>
    </source>
</evidence>
<feature type="transmembrane region" description="Helical" evidence="20">
    <location>
        <begin position="99"/>
        <end position="116"/>
    </location>
</feature>
<dbReference type="HOGENOM" id="CLU_041707_2_0_1"/>
<dbReference type="InterPro" id="IPR025654">
    <property type="entry name" value="PEX2/10"/>
</dbReference>
<evidence type="ECO:0000313" key="23">
    <source>
        <dbReference type="Proteomes" id="UP000009328"/>
    </source>
</evidence>